<dbReference type="InterPro" id="IPR050187">
    <property type="entry name" value="Lipid_Phosphate_FormReg"/>
</dbReference>
<dbReference type="InterPro" id="IPR001206">
    <property type="entry name" value="Diacylglycerol_kinase_cat_dom"/>
</dbReference>
<dbReference type="OrthoDB" id="3853857at2759"/>
<evidence type="ECO:0000313" key="2">
    <source>
        <dbReference type="EMBL" id="VDN15131.1"/>
    </source>
</evidence>
<dbReference type="GO" id="GO:0005737">
    <property type="term" value="C:cytoplasm"/>
    <property type="evidence" value="ECO:0007669"/>
    <property type="project" value="TreeGrafter"/>
</dbReference>
<dbReference type="GO" id="GO:0016020">
    <property type="term" value="C:membrane"/>
    <property type="evidence" value="ECO:0007669"/>
    <property type="project" value="TreeGrafter"/>
</dbReference>
<dbReference type="Proteomes" id="UP000281553">
    <property type="component" value="Unassembled WGS sequence"/>
</dbReference>
<sequence length="324" mass="35769">MLLDMLFYPSTSPPPSELPILLIINPKGGQGKAKQIASSNITPLFQLANIRFQTWETEHTGHTRELVTQLSKEELLKYKALVTVSGDGLVQEIVNGLFSRTDLPYLPNIGVLPAGSGNAVSASVCFNSGLQTTKALLKNTSLLLALPAQPPKTLAQCYPIPRHIFHLNVTPFHPILLQTDSKDNAEGFIVLSVTWGLLAECDLRSEVIRCVGEARFSLTCVYLIMKKRTYRGTISFLPVDEHGEDMQKFYKHFDRQVVQKRSCLCCASGTTVNKHTIHGGSAHIPDDQKKVNSPLFGCFAAKRIKVPVPKSPLISLSRNVFEAF</sequence>
<dbReference type="GO" id="GO:0016773">
    <property type="term" value="F:phosphotransferase activity, alcohol group as acceptor"/>
    <property type="evidence" value="ECO:0007669"/>
    <property type="project" value="UniProtKB-ARBA"/>
</dbReference>
<dbReference type="InterPro" id="IPR017438">
    <property type="entry name" value="ATP-NAD_kinase_N"/>
</dbReference>
<protein>
    <recommendedName>
        <fullName evidence="1">DAGKc domain-containing protein</fullName>
    </recommendedName>
</protein>
<dbReference type="Gene3D" id="2.60.200.40">
    <property type="match status" value="1"/>
</dbReference>
<dbReference type="GO" id="GO:0001727">
    <property type="term" value="F:lipid kinase activity"/>
    <property type="evidence" value="ECO:0007669"/>
    <property type="project" value="UniProtKB-ARBA"/>
</dbReference>
<keyword evidence="3" id="KW-1185">Reference proteome</keyword>
<dbReference type="PANTHER" id="PTHR12358">
    <property type="entry name" value="SPHINGOSINE KINASE"/>
    <property type="match status" value="1"/>
</dbReference>
<dbReference type="SUPFAM" id="SSF111331">
    <property type="entry name" value="NAD kinase/diacylglycerol kinase-like"/>
    <property type="match status" value="1"/>
</dbReference>
<dbReference type="AlphaFoldDB" id="A0A3P7MB47"/>
<dbReference type="PANTHER" id="PTHR12358:SF31">
    <property type="entry name" value="ACYLGLYCEROL KINASE, MITOCHONDRIAL"/>
    <property type="match status" value="1"/>
</dbReference>
<name>A0A3P7MB47_DIBLA</name>
<organism evidence="2 3">
    <name type="scientific">Dibothriocephalus latus</name>
    <name type="common">Fish tapeworm</name>
    <name type="synonym">Diphyllobothrium latum</name>
    <dbReference type="NCBI Taxonomy" id="60516"/>
    <lineage>
        <taxon>Eukaryota</taxon>
        <taxon>Metazoa</taxon>
        <taxon>Spiralia</taxon>
        <taxon>Lophotrochozoa</taxon>
        <taxon>Platyhelminthes</taxon>
        <taxon>Cestoda</taxon>
        <taxon>Eucestoda</taxon>
        <taxon>Diphyllobothriidea</taxon>
        <taxon>Diphyllobothriidae</taxon>
        <taxon>Dibothriocephalus</taxon>
    </lineage>
</organism>
<accession>A0A3P7MB47</accession>
<evidence type="ECO:0000259" key="1">
    <source>
        <dbReference type="PROSITE" id="PS50146"/>
    </source>
</evidence>
<dbReference type="GO" id="GO:0046512">
    <property type="term" value="P:sphingosine biosynthetic process"/>
    <property type="evidence" value="ECO:0007669"/>
    <property type="project" value="TreeGrafter"/>
</dbReference>
<dbReference type="InterPro" id="IPR016064">
    <property type="entry name" value="NAD/diacylglycerol_kinase_sf"/>
</dbReference>
<reference evidence="2 3" key="1">
    <citation type="submission" date="2018-11" db="EMBL/GenBank/DDBJ databases">
        <authorList>
            <consortium name="Pathogen Informatics"/>
        </authorList>
    </citation>
    <scope>NUCLEOTIDE SEQUENCE [LARGE SCALE GENOMIC DNA]</scope>
</reference>
<dbReference type="Gene3D" id="3.40.50.10330">
    <property type="entry name" value="Probable inorganic polyphosphate/atp-NAD kinase, domain 1"/>
    <property type="match status" value="1"/>
</dbReference>
<dbReference type="PROSITE" id="PS50146">
    <property type="entry name" value="DAGK"/>
    <property type="match status" value="1"/>
</dbReference>
<feature type="domain" description="DAGKc" evidence="1">
    <location>
        <begin position="15"/>
        <end position="152"/>
    </location>
</feature>
<evidence type="ECO:0000313" key="3">
    <source>
        <dbReference type="Proteomes" id="UP000281553"/>
    </source>
</evidence>
<proteinExistence type="predicted"/>
<dbReference type="Pfam" id="PF00781">
    <property type="entry name" value="DAGK_cat"/>
    <property type="match status" value="1"/>
</dbReference>
<dbReference type="SMART" id="SM00046">
    <property type="entry name" value="DAGKc"/>
    <property type="match status" value="1"/>
</dbReference>
<gene>
    <name evidence="2" type="ORF">DILT_LOCUS10962</name>
</gene>
<dbReference type="EMBL" id="UYRU01061517">
    <property type="protein sequence ID" value="VDN15131.1"/>
    <property type="molecule type" value="Genomic_DNA"/>
</dbReference>